<dbReference type="OrthoDB" id="5103372at2759"/>
<gene>
    <name evidence="1" type="ORF">EDB81DRAFT_854789</name>
</gene>
<name>A0A9P9FA18_9HYPO</name>
<organism evidence="1 2">
    <name type="scientific">Dactylonectria macrodidyma</name>
    <dbReference type="NCBI Taxonomy" id="307937"/>
    <lineage>
        <taxon>Eukaryota</taxon>
        <taxon>Fungi</taxon>
        <taxon>Dikarya</taxon>
        <taxon>Ascomycota</taxon>
        <taxon>Pezizomycotina</taxon>
        <taxon>Sordariomycetes</taxon>
        <taxon>Hypocreomycetidae</taxon>
        <taxon>Hypocreales</taxon>
        <taxon>Nectriaceae</taxon>
        <taxon>Dactylonectria</taxon>
    </lineage>
</organism>
<keyword evidence="2" id="KW-1185">Reference proteome</keyword>
<sequence length="319" mass="36455">MDLDPNGFPVPASPSNQAQWMPQTHVHQPHIHQHHVPHFHLCGCTYLTDTFFHDHVMWPAQCQFPRYHFTPFKYVGNYEPDADWPAREPSIPSHRTMAPAKSAFLTWTGVKKTVRFVEGDLARCAETGKPVPPPQDPRRARRRWFHANACLALANSVAFPLEEQAEQLPWQPPPTDWDLFMFTFQDMEVEKNLRDAGLTGHQQTIDAIVRGILDLLMFVNTNKAPGTKKLIDLVNRKVTYEGMVGSYTGDELIFAERAWSHTVIPLSRYANPSTAMSYCWTTPPAAYMVGDNAITRGLISEKTRQRILQEYETDKRTTV</sequence>
<protein>
    <submittedName>
        <fullName evidence="1">Uncharacterized protein</fullName>
    </submittedName>
</protein>
<evidence type="ECO:0000313" key="1">
    <source>
        <dbReference type="EMBL" id="KAH7156732.1"/>
    </source>
</evidence>
<comment type="caution">
    <text evidence="1">The sequence shown here is derived from an EMBL/GenBank/DDBJ whole genome shotgun (WGS) entry which is preliminary data.</text>
</comment>
<reference evidence="1" key="1">
    <citation type="journal article" date="2021" name="Nat. Commun.">
        <title>Genetic determinants of endophytism in the Arabidopsis root mycobiome.</title>
        <authorList>
            <person name="Mesny F."/>
            <person name="Miyauchi S."/>
            <person name="Thiergart T."/>
            <person name="Pickel B."/>
            <person name="Atanasova L."/>
            <person name="Karlsson M."/>
            <person name="Huettel B."/>
            <person name="Barry K.W."/>
            <person name="Haridas S."/>
            <person name="Chen C."/>
            <person name="Bauer D."/>
            <person name="Andreopoulos W."/>
            <person name="Pangilinan J."/>
            <person name="LaButti K."/>
            <person name="Riley R."/>
            <person name="Lipzen A."/>
            <person name="Clum A."/>
            <person name="Drula E."/>
            <person name="Henrissat B."/>
            <person name="Kohler A."/>
            <person name="Grigoriev I.V."/>
            <person name="Martin F.M."/>
            <person name="Hacquard S."/>
        </authorList>
    </citation>
    <scope>NUCLEOTIDE SEQUENCE</scope>
    <source>
        <strain evidence="1">MPI-CAGE-AT-0147</strain>
    </source>
</reference>
<proteinExistence type="predicted"/>
<evidence type="ECO:0000313" key="2">
    <source>
        <dbReference type="Proteomes" id="UP000738349"/>
    </source>
</evidence>
<dbReference type="Proteomes" id="UP000738349">
    <property type="component" value="Unassembled WGS sequence"/>
</dbReference>
<dbReference type="AlphaFoldDB" id="A0A9P9FA18"/>
<accession>A0A9P9FA18</accession>
<dbReference type="EMBL" id="JAGMUV010000005">
    <property type="protein sequence ID" value="KAH7156732.1"/>
    <property type="molecule type" value="Genomic_DNA"/>
</dbReference>